<evidence type="ECO:0000256" key="10">
    <source>
        <dbReference type="ARBA" id="ARBA00023146"/>
    </source>
</evidence>
<keyword evidence="20" id="KW-1185">Reference proteome</keyword>
<dbReference type="HAMAP" id="MF_00041">
    <property type="entry name" value="Cys_tRNA_synth"/>
    <property type="match status" value="1"/>
</dbReference>
<evidence type="ECO:0000256" key="6">
    <source>
        <dbReference type="ARBA" id="ARBA00022741"/>
    </source>
</evidence>
<evidence type="ECO:0000256" key="16">
    <source>
        <dbReference type="ARBA" id="ARBA00047731"/>
    </source>
</evidence>
<dbReference type="PANTHER" id="PTHR10890:SF27">
    <property type="entry name" value="CYSTEINE--TRNA LIGASE, MITOCHONDRIAL-RELATED"/>
    <property type="match status" value="1"/>
</dbReference>
<evidence type="ECO:0000256" key="17">
    <source>
        <dbReference type="ARBA" id="ARBA00048609"/>
    </source>
</evidence>
<evidence type="ECO:0000256" key="7">
    <source>
        <dbReference type="ARBA" id="ARBA00022833"/>
    </source>
</evidence>
<dbReference type="PANTHER" id="PTHR10890">
    <property type="entry name" value="CYSTEINYL-TRNA SYNTHETASE"/>
    <property type="match status" value="1"/>
</dbReference>
<dbReference type="STRING" id="7574.A0A1S3JNT9"/>
<dbReference type="EC" id="6.1.1.16" evidence="3"/>
<evidence type="ECO:0000256" key="5">
    <source>
        <dbReference type="ARBA" id="ARBA00022723"/>
    </source>
</evidence>
<evidence type="ECO:0000256" key="2">
    <source>
        <dbReference type="ARBA" id="ARBA00005594"/>
    </source>
</evidence>
<dbReference type="InParanoid" id="A0A1S3JNT9"/>
<comment type="catalytic activity">
    <reaction evidence="14">
        <text>S-disulfanyl-L-cysteine + tRNA(Cys) + ATP = (S)-disulfanyl-L-cysteinyl-tRNA(Cys) + AMP + diphosphate</text>
        <dbReference type="Rhea" id="RHEA:78651"/>
        <dbReference type="Rhea" id="RHEA-COMP:9661"/>
        <dbReference type="Rhea" id="RHEA-COMP:19120"/>
        <dbReference type="ChEBI" id="CHEBI:30616"/>
        <dbReference type="ChEBI" id="CHEBI:33019"/>
        <dbReference type="ChEBI" id="CHEBI:78442"/>
        <dbReference type="ChEBI" id="CHEBI:229465"/>
        <dbReference type="ChEBI" id="CHEBI:229521"/>
        <dbReference type="ChEBI" id="CHEBI:456215"/>
    </reaction>
    <physiologicalReaction direction="left-to-right" evidence="14">
        <dbReference type="Rhea" id="RHEA:78652"/>
    </physiologicalReaction>
</comment>
<accession>A0A1S3JNT9</accession>
<keyword evidence="10" id="KW-0030">Aminoacyl-tRNA synthetase</keyword>
<evidence type="ECO:0000256" key="4">
    <source>
        <dbReference type="ARBA" id="ARBA00022598"/>
    </source>
</evidence>
<comment type="function">
    <text evidence="12">Mitochondrial cysteine-specific aminoacyl-tRNA synthetase that catalyzes the ATP-dependent ligation of cysteine to tRNA(Cys).</text>
</comment>
<dbReference type="GO" id="GO:0004817">
    <property type="term" value="F:cysteine-tRNA ligase activity"/>
    <property type="evidence" value="ECO:0007669"/>
    <property type="project" value="UniProtKB-EC"/>
</dbReference>
<organism evidence="20 21">
    <name type="scientific">Lingula anatina</name>
    <name type="common">Brachiopod</name>
    <name type="synonym">Lingula unguis</name>
    <dbReference type="NCBI Taxonomy" id="7574"/>
    <lineage>
        <taxon>Eukaryota</taxon>
        <taxon>Metazoa</taxon>
        <taxon>Spiralia</taxon>
        <taxon>Lophotrochozoa</taxon>
        <taxon>Brachiopoda</taxon>
        <taxon>Linguliformea</taxon>
        <taxon>Lingulata</taxon>
        <taxon>Lingulida</taxon>
        <taxon>Linguloidea</taxon>
        <taxon>Lingulidae</taxon>
        <taxon>Lingula</taxon>
    </lineage>
</organism>
<dbReference type="GO" id="GO:0005737">
    <property type="term" value="C:cytoplasm"/>
    <property type="evidence" value="ECO:0007669"/>
    <property type="project" value="TreeGrafter"/>
</dbReference>
<keyword evidence="8" id="KW-0067">ATP-binding</keyword>
<dbReference type="InterPro" id="IPR032678">
    <property type="entry name" value="tRNA-synt_1_cat_dom"/>
</dbReference>
<keyword evidence="5" id="KW-0479">Metal-binding</keyword>
<dbReference type="Gene3D" id="1.20.120.1910">
    <property type="entry name" value="Cysteine-tRNA ligase, C-terminal anti-codon recognition domain"/>
    <property type="match status" value="1"/>
</dbReference>
<comment type="catalytic activity">
    <reaction evidence="17">
        <text>S-sulfanyl-L-cysteine + tRNA(Cys) + ATP = (S)-sulfanyl-L-cysteinyl-tRNA(Cys) + AMP + diphosphate</text>
        <dbReference type="Rhea" id="RHEA:78647"/>
        <dbReference type="Rhea" id="RHEA-COMP:9661"/>
        <dbReference type="Rhea" id="RHEA-COMP:19119"/>
        <dbReference type="ChEBI" id="CHEBI:30616"/>
        <dbReference type="ChEBI" id="CHEBI:33019"/>
        <dbReference type="ChEBI" id="CHEBI:58591"/>
        <dbReference type="ChEBI" id="CHEBI:78442"/>
        <dbReference type="ChEBI" id="CHEBI:229520"/>
        <dbReference type="ChEBI" id="CHEBI:456215"/>
    </reaction>
    <physiologicalReaction direction="left-to-right" evidence="17">
        <dbReference type="Rhea" id="RHEA:78648"/>
    </physiologicalReaction>
</comment>
<dbReference type="GO" id="GO:0046872">
    <property type="term" value="F:metal ion binding"/>
    <property type="evidence" value="ECO:0007669"/>
    <property type="project" value="UniProtKB-KW"/>
</dbReference>
<reference evidence="21" key="1">
    <citation type="submission" date="2025-08" db="UniProtKB">
        <authorList>
            <consortium name="RefSeq"/>
        </authorList>
    </citation>
    <scope>IDENTIFICATION</scope>
    <source>
        <tissue evidence="21">Gonads</tissue>
    </source>
</reference>
<keyword evidence="4 21" id="KW-0436">Ligase</keyword>
<protein>
    <recommendedName>
        <fullName evidence="3">cysteine--tRNA ligase</fullName>
        <ecNumber evidence="3">6.1.1.16</ecNumber>
    </recommendedName>
    <alternativeName>
        <fullName evidence="11">Cysteinyl-tRNA synthetase</fullName>
    </alternativeName>
</protein>
<dbReference type="GO" id="GO:0005524">
    <property type="term" value="F:ATP binding"/>
    <property type="evidence" value="ECO:0007669"/>
    <property type="project" value="UniProtKB-KW"/>
</dbReference>
<evidence type="ECO:0000256" key="3">
    <source>
        <dbReference type="ARBA" id="ARBA00012832"/>
    </source>
</evidence>
<evidence type="ECO:0000256" key="15">
    <source>
        <dbReference type="ARBA" id="ARBA00047548"/>
    </source>
</evidence>
<dbReference type="SUPFAM" id="SSF47323">
    <property type="entry name" value="Anticodon-binding domain of a subclass of class I aminoacyl-tRNA synthetases"/>
    <property type="match status" value="1"/>
</dbReference>
<evidence type="ECO:0000256" key="18">
    <source>
        <dbReference type="ARBA" id="ARBA00049046"/>
    </source>
</evidence>
<evidence type="ECO:0000313" key="21">
    <source>
        <dbReference type="RefSeq" id="XP_013411806.1"/>
    </source>
</evidence>
<dbReference type="AlphaFoldDB" id="A0A1S3JNT9"/>
<keyword evidence="7" id="KW-0862">Zinc</keyword>
<keyword evidence="9" id="KW-0648">Protein biosynthesis</keyword>
<gene>
    <name evidence="21" type="primary">LOC106174690</name>
</gene>
<evidence type="ECO:0000256" key="9">
    <source>
        <dbReference type="ARBA" id="ARBA00022917"/>
    </source>
</evidence>
<evidence type="ECO:0000256" key="11">
    <source>
        <dbReference type="ARBA" id="ARBA00031499"/>
    </source>
</evidence>
<dbReference type="GeneID" id="106174690"/>
<dbReference type="InterPro" id="IPR014729">
    <property type="entry name" value="Rossmann-like_a/b/a_fold"/>
</dbReference>
<comment type="function">
    <text evidence="13">In addition to its role as an aminoacyl-tRNA synthetase, has also cysteine persulfide synthase activity. Produces reactive persulfide species such as cysteine persulfide (CysSSH) from substrate cysteine and mediate direct incorporation of CysSSH into proteins during translations, resulting in protein persulfides and polysulfides. CysSSHs behave as potent antioxidants and cellular protectants.</text>
</comment>
<evidence type="ECO:0000256" key="1">
    <source>
        <dbReference type="ARBA" id="ARBA00001947"/>
    </source>
</evidence>
<dbReference type="CDD" id="cd00672">
    <property type="entry name" value="CysRS_core"/>
    <property type="match status" value="1"/>
</dbReference>
<evidence type="ECO:0000313" key="20">
    <source>
        <dbReference type="Proteomes" id="UP000085678"/>
    </source>
</evidence>
<dbReference type="FunCoup" id="A0A1S3JNT9">
    <property type="interactions" value="362"/>
</dbReference>
<comment type="catalytic activity">
    <reaction evidence="16">
        <text>S-sulfanyl-L-cysteine + L-cysteine = S-disulfanyl-L-cysteine + L-alanine</text>
        <dbReference type="Rhea" id="RHEA:78627"/>
        <dbReference type="ChEBI" id="CHEBI:35235"/>
        <dbReference type="ChEBI" id="CHEBI:57972"/>
        <dbReference type="ChEBI" id="CHEBI:58591"/>
        <dbReference type="ChEBI" id="CHEBI:229465"/>
    </reaction>
    <physiologicalReaction direction="left-to-right" evidence="16">
        <dbReference type="Rhea" id="RHEA:78628"/>
    </physiologicalReaction>
</comment>
<dbReference type="OrthoDB" id="438179at2759"/>
<dbReference type="FunFam" id="3.40.50.620:FF:000027">
    <property type="entry name" value="Cysteine--tRNA ligase, cytoplasmic"/>
    <property type="match status" value="1"/>
</dbReference>
<feature type="domain" description="tRNA synthetases class I catalytic" evidence="19">
    <location>
        <begin position="82"/>
        <end position="370"/>
    </location>
</feature>
<proteinExistence type="inferred from homology"/>
<evidence type="ECO:0000256" key="13">
    <source>
        <dbReference type="ARBA" id="ARBA00045476"/>
    </source>
</evidence>
<dbReference type="InterPro" id="IPR009080">
    <property type="entry name" value="tRNAsynth_Ia_anticodon-bd"/>
</dbReference>
<dbReference type="KEGG" id="lak:106174690"/>
<dbReference type="Proteomes" id="UP000085678">
    <property type="component" value="Unplaced"/>
</dbReference>
<evidence type="ECO:0000259" key="19">
    <source>
        <dbReference type="Pfam" id="PF01406"/>
    </source>
</evidence>
<dbReference type="PRINTS" id="PR00983">
    <property type="entry name" value="TRNASYNTHCYS"/>
</dbReference>
<keyword evidence="6" id="KW-0547">Nucleotide-binding</keyword>
<dbReference type="Gene3D" id="3.40.50.620">
    <property type="entry name" value="HUPs"/>
    <property type="match status" value="1"/>
</dbReference>
<comment type="similarity">
    <text evidence="2">Belongs to the class-I aminoacyl-tRNA synthetase family.</text>
</comment>
<dbReference type="GO" id="GO:0006423">
    <property type="term" value="P:cysteinyl-tRNA aminoacylation"/>
    <property type="evidence" value="ECO:0007669"/>
    <property type="project" value="InterPro"/>
</dbReference>
<dbReference type="InterPro" id="IPR015803">
    <property type="entry name" value="Cys-tRNA-ligase"/>
</dbReference>
<name>A0A1S3JNT9_LINAN</name>
<sequence>MMALPVGYSKYWACVKCASRISNSEGRNFSYPKLFSTTSSFKTKNESAWIEPQGYNTGVKVYNSLTRKKDYLVLPSGPVAFWYMCGPTVYDEAHIGHASSYVRFDIIKRILQSIFNINVVQVMGITDIDDKIIKRSIEVQSDCSTISRKYEQEFDRDMLSLNVLPPAVKTRVTEHIPQILDFVRQIMDKKLAYVTKDGSVYFDVEQYGYYGKLMTHSVDAQIRDAEIPEKRSARDFALWKAAKPGEPWWESPWGRGRPGWHIECSAMAHSIFGEKLDIHTGGEDLLFPHHENELAQSQACLGCDQWCNYWMHTGHLHSKGDAEKMSKSLKNTLSITELLQTYTANQFRMFCMLSPYRNRLEYSDETMLRAVAIHQQLMSFLNTADLYVKGQLQCQTFSPADLMKSLQDSRSKVMESLTDDFNTQAAVENILHLVYSANVSLGIGKRADAESSGSRHPAAVAAIAEFIEQTMNNMGVGFVGRKGASEDSHSAVQLGQVMDEVLEFRKSVRLWALDVNAEVDKQMEGQTDKSAKKQIKKEVLYNRQPLLKACDDLRGSLQGIGIQVKDISKENSTWEFVEKTQQKKD</sequence>
<dbReference type="SUPFAM" id="SSF52374">
    <property type="entry name" value="Nucleotidylyl transferase"/>
    <property type="match status" value="1"/>
</dbReference>
<comment type="catalytic activity">
    <reaction evidence="15">
        <text>2 L-cysteine = S-sulfanyl-L-cysteine + L-alanine</text>
        <dbReference type="Rhea" id="RHEA:78543"/>
        <dbReference type="ChEBI" id="CHEBI:35235"/>
        <dbReference type="ChEBI" id="CHEBI:57972"/>
        <dbReference type="ChEBI" id="CHEBI:58591"/>
    </reaction>
    <physiologicalReaction direction="left-to-right" evidence="15">
        <dbReference type="Rhea" id="RHEA:78544"/>
    </physiologicalReaction>
</comment>
<evidence type="ECO:0000256" key="12">
    <source>
        <dbReference type="ARBA" id="ARBA00043868"/>
    </source>
</evidence>
<dbReference type="Pfam" id="PF01406">
    <property type="entry name" value="tRNA-synt_1e"/>
    <property type="match status" value="1"/>
</dbReference>
<comment type="cofactor">
    <cofactor evidence="1">
        <name>Zn(2+)</name>
        <dbReference type="ChEBI" id="CHEBI:29105"/>
    </cofactor>
</comment>
<dbReference type="RefSeq" id="XP_013411806.1">
    <property type="nucleotide sequence ID" value="XM_013556352.2"/>
</dbReference>
<comment type="catalytic activity">
    <reaction evidence="18">
        <text>tRNA(Cys) + L-cysteine + ATP = L-cysteinyl-tRNA(Cys) + AMP + diphosphate</text>
        <dbReference type="Rhea" id="RHEA:17773"/>
        <dbReference type="Rhea" id="RHEA-COMP:9661"/>
        <dbReference type="Rhea" id="RHEA-COMP:9679"/>
        <dbReference type="ChEBI" id="CHEBI:30616"/>
        <dbReference type="ChEBI" id="CHEBI:33019"/>
        <dbReference type="ChEBI" id="CHEBI:35235"/>
        <dbReference type="ChEBI" id="CHEBI:78442"/>
        <dbReference type="ChEBI" id="CHEBI:78517"/>
        <dbReference type="ChEBI" id="CHEBI:456215"/>
        <dbReference type="EC" id="6.1.1.16"/>
    </reaction>
    <physiologicalReaction direction="right-to-left" evidence="18">
        <dbReference type="Rhea" id="RHEA:17775"/>
    </physiologicalReaction>
</comment>
<evidence type="ECO:0000256" key="14">
    <source>
        <dbReference type="ARBA" id="ARBA00047499"/>
    </source>
</evidence>
<evidence type="ECO:0000256" key="8">
    <source>
        <dbReference type="ARBA" id="ARBA00022840"/>
    </source>
</evidence>
<dbReference type="NCBIfam" id="TIGR00435">
    <property type="entry name" value="cysS"/>
    <property type="match status" value="1"/>
</dbReference>
<dbReference type="InterPro" id="IPR024909">
    <property type="entry name" value="Cys-tRNA/MSH_ligase"/>
</dbReference>